<dbReference type="AlphaFoldDB" id="F8UHY6"/>
<proteinExistence type="inferred from homology"/>
<dbReference type="Pfam" id="PF03350">
    <property type="entry name" value="UPF0114"/>
    <property type="match status" value="1"/>
</dbReference>
<accession>F8UHY6</accession>
<feature type="transmembrane region" description="Helical" evidence="7">
    <location>
        <begin position="178"/>
        <end position="198"/>
    </location>
</feature>
<evidence type="ECO:0000256" key="3">
    <source>
        <dbReference type="ARBA" id="ARBA00022475"/>
    </source>
</evidence>
<dbReference type="PANTHER" id="PTHR38596:SF1">
    <property type="entry name" value="UPF0114 PROTEIN YQHA"/>
    <property type="match status" value="1"/>
</dbReference>
<evidence type="ECO:0000256" key="6">
    <source>
        <dbReference type="ARBA" id="ARBA00023136"/>
    </source>
</evidence>
<keyword evidence="5 7" id="KW-1133">Transmembrane helix</keyword>
<keyword evidence="6 7" id="KW-0472">Membrane</keyword>
<dbReference type="GO" id="GO:0005886">
    <property type="term" value="C:plasma membrane"/>
    <property type="evidence" value="ECO:0007669"/>
    <property type="project" value="UniProtKB-SubCell"/>
</dbReference>
<organism evidence="8">
    <name type="scientific">uncultured microorganism</name>
    <dbReference type="NCBI Taxonomy" id="358574"/>
    <lineage>
        <taxon>unclassified sequences</taxon>
        <taxon>environmental samples</taxon>
    </lineage>
</organism>
<protein>
    <submittedName>
        <fullName evidence="8">Uncharacterized protein family UPF0114</fullName>
    </submittedName>
</protein>
<evidence type="ECO:0000313" key="8">
    <source>
        <dbReference type="EMBL" id="AEI30643.1"/>
    </source>
</evidence>
<name>F8UHY6_9ZZZZ</name>
<feature type="transmembrane region" description="Helical" evidence="7">
    <location>
        <begin position="151"/>
        <end position="172"/>
    </location>
</feature>
<feature type="transmembrane region" description="Helical" evidence="7">
    <location>
        <begin position="96"/>
        <end position="117"/>
    </location>
</feature>
<evidence type="ECO:0000256" key="2">
    <source>
        <dbReference type="ARBA" id="ARBA00005774"/>
    </source>
</evidence>
<dbReference type="HAMAP" id="MF_00143">
    <property type="entry name" value="UPF0114"/>
    <property type="match status" value="1"/>
</dbReference>
<evidence type="ECO:0000256" key="1">
    <source>
        <dbReference type="ARBA" id="ARBA00004651"/>
    </source>
</evidence>
<dbReference type="NCBIfam" id="TIGR00645">
    <property type="entry name" value="HI0507"/>
    <property type="match status" value="1"/>
</dbReference>
<evidence type="ECO:0000256" key="5">
    <source>
        <dbReference type="ARBA" id="ARBA00022989"/>
    </source>
</evidence>
<reference evidence="8" key="1">
    <citation type="submission" date="2011-04" db="EMBL/GenBank/DDBJ databases">
        <title>Taxonomic and functional metagenomic profiling of the microbial community in the anoxic sediment of a brackish shallow lake (Laguna de Carrizo Central Spain).</title>
        <authorList>
            <consortium name="CONSOLIDER consortium CSD2007-00005"/>
            <person name="Guazzaroni M.-E."/>
            <person name="Richter M."/>
            <person name="Garcia-Salamanca A."/>
            <person name="Yarza P."/>
            <person name="Ferrer M."/>
        </authorList>
    </citation>
    <scope>NUCLEOTIDE SEQUENCE</scope>
</reference>
<comment type="similarity">
    <text evidence="2">Belongs to the UPF0114 family.</text>
</comment>
<dbReference type="InterPro" id="IPR005134">
    <property type="entry name" value="UPF0114"/>
</dbReference>
<sequence>MQSLRLCASAVKVDNRATHRVAQAAAPVPSAPSPGEESTMKRIEHGLETMMFNSRWLLAPIYVGLVVSILVLLVKFVQEFFHMLGHIFSASESEVILAVLTLVDLSLVGNLLLIVIFSGYENFVSKIHTENHEDRPDWMGKVDFSGLKLKLVASIVAISGIELLKAFVNIAAYTNTELAWKVGIHAVLVVSGVLLAWMDRIAAATKH</sequence>
<evidence type="ECO:0000256" key="4">
    <source>
        <dbReference type="ARBA" id="ARBA00022692"/>
    </source>
</evidence>
<gene>
    <name evidence="8" type="ORF">LDC_03452</name>
</gene>
<comment type="subcellular location">
    <subcellularLocation>
        <location evidence="1">Cell membrane</location>
        <topology evidence="1">Multi-pass membrane protein</topology>
    </subcellularLocation>
</comment>
<dbReference type="EMBL" id="JF805270">
    <property type="protein sequence ID" value="AEI30643.1"/>
    <property type="molecule type" value="Genomic_DNA"/>
</dbReference>
<dbReference type="PANTHER" id="PTHR38596">
    <property type="entry name" value="UPF0114 PROTEIN YQHA"/>
    <property type="match status" value="1"/>
</dbReference>
<dbReference type="InterPro" id="IPR020761">
    <property type="entry name" value="UPF0114_bac"/>
</dbReference>
<keyword evidence="3" id="KW-1003">Cell membrane</keyword>
<evidence type="ECO:0000256" key="7">
    <source>
        <dbReference type="SAM" id="Phobius"/>
    </source>
</evidence>
<feature type="transmembrane region" description="Helical" evidence="7">
    <location>
        <begin position="56"/>
        <end position="76"/>
    </location>
</feature>
<keyword evidence="4 7" id="KW-0812">Transmembrane</keyword>